<dbReference type="SUPFAM" id="SSF52540">
    <property type="entry name" value="P-loop containing nucleoside triphosphate hydrolases"/>
    <property type="match status" value="1"/>
</dbReference>
<dbReference type="InterPro" id="IPR011703">
    <property type="entry name" value="ATPase_AAA-3"/>
</dbReference>
<dbReference type="EMBL" id="VWOX01000002">
    <property type="protein sequence ID" value="KAA5545886.1"/>
    <property type="molecule type" value="Genomic_DNA"/>
</dbReference>
<dbReference type="Gene3D" id="3.40.50.300">
    <property type="entry name" value="P-loop containing nucleotide triphosphate hydrolases"/>
    <property type="match status" value="1"/>
</dbReference>
<dbReference type="PIRSF" id="PIRSF002849">
    <property type="entry name" value="AAA_ATPase_chaperone_MoxR_prd"/>
    <property type="match status" value="1"/>
</dbReference>
<evidence type="ECO:0000256" key="1">
    <source>
        <dbReference type="SAM" id="MobiDB-lite"/>
    </source>
</evidence>
<feature type="region of interest" description="Disordered" evidence="1">
    <location>
        <begin position="1"/>
        <end position="20"/>
    </location>
</feature>
<dbReference type="GO" id="GO:0016887">
    <property type="term" value="F:ATP hydrolysis activity"/>
    <property type="evidence" value="ECO:0007669"/>
    <property type="project" value="InterPro"/>
</dbReference>
<organism evidence="4 5">
    <name type="scientific">Roseiconus nitratireducens</name>
    <dbReference type="NCBI Taxonomy" id="2605748"/>
    <lineage>
        <taxon>Bacteria</taxon>
        <taxon>Pseudomonadati</taxon>
        <taxon>Planctomycetota</taxon>
        <taxon>Planctomycetia</taxon>
        <taxon>Pirellulales</taxon>
        <taxon>Pirellulaceae</taxon>
        <taxon>Roseiconus</taxon>
    </lineage>
</organism>
<dbReference type="Pfam" id="PF17863">
    <property type="entry name" value="AAA_lid_2"/>
    <property type="match status" value="1"/>
</dbReference>
<proteinExistence type="predicted"/>
<dbReference type="PANTHER" id="PTHR42759:SF5">
    <property type="entry name" value="METHANOL DEHYDROGENASE REGULATOR"/>
    <property type="match status" value="1"/>
</dbReference>
<evidence type="ECO:0000313" key="4">
    <source>
        <dbReference type="EMBL" id="KAA5545886.1"/>
    </source>
</evidence>
<name>A0A5M6DHN1_9BACT</name>
<evidence type="ECO:0000313" key="5">
    <source>
        <dbReference type="Proteomes" id="UP000324479"/>
    </source>
</evidence>
<dbReference type="Proteomes" id="UP000324479">
    <property type="component" value="Unassembled WGS sequence"/>
</dbReference>
<comment type="caution">
    <text evidence="4">The sequence shown here is derived from an EMBL/GenBank/DDBJ whole genome shotgun (WGS) entry which is preliminary data.</text>
</comment>
<evidence type="ECO:0000259" key="2">
    <source>
        <dbReference type="Pfam" id="PF07726"/>
    </source>
</evidence>
<feature type="domain" description="ChlI/MoxR AAA lid" evidence="3">
    <location>
        <begin position="251"/>
        <end position="312"/>
    </location>
</feature>
<accession>A0A5M6DHN1</accession>
<dbReference type="AlphaFoldDB" id="A0A5M6DHN1"/>
<reference evidence="4 5" key="1">
    <citation type="submission" date="2019-08" db="EMBL/GenBank/DDBJ databases">
        <authorList>
            <person name="Dhanesh K."/>
            <person name="Kumar G."/>
            <person name="Sasikala C."/>
            <person name="Venkata Ramana C."/>
        </authorList>
    </citation>
    <scope>NUCLEOTIDE SEQUENCE [LARGE SCALE GENOMIC DNA]</scope>
    <source>
        <strain evidence="4 5">JC645</strain>
    </source>
</reference>
<dbReference type="RefSeq" id="WP_150074729.1">
    <property type="nucleotide sequence ID" value="NZ_VWOX01000002.1"/>
</dbReference>
<protein>
    <submittedName>
        <fullName evidence="4">MoxR family ATPase</fullName>
    </submittedName>
</protein>
<keyword evidence="5" id="KW-1185">Reference proteome</keyword>
<dbReference type="PANTHER" id="PTHR42759">
    <property type="entry name" value="MOXR FAMILY PROTEIN"/>
    <property type="match status" value="1"/>
</dbReference>
<evidence type="ECO:0000259" key="3">
    <source>
        <dbReference type="Pfam" id="PF17863"/>
    </source>
</evidence>
<dbReference type="InterPro" id="IPR050764">
    <property type="entry name" value="CbbQ/NirQ/NorQ/GpvN"/>
</dbReference>
<feature type="domain" description="ATPase AAA-3" evidence="2">
    <location>
        <begin position="52"/>
        <end position="181"/>
    </location>
</feature>
<dbReference type="InterPro" id="IPR027417">
    <property type="entry name" value="P-loop_NTPase"/>
</dbReference>
<dbReference type="InterPro" id="IPR041628">
    <property type="entry name" value="ChlI/MoxR_AAA_lid"/>
</dbReference>
<gene>
    <name evidence="4" type="ORF">FYK55_02935</name>
</gene>
<dbReference type="Pfam" id="PF07726">
    <property type="entry name" value="AAA_3"/>
    <property type="match status" value="1"/>
</dbReference>
<dbReference type="GO" id="GO:0005524">
    <property type="term" value="F:ATP binding"/>
    <property type="evidence" value="ECO:0007669"/>
    <property type="project" value="InterPro"/>
</dbReference>
<dbReference type="CDD" id="cd00009">
    <property type="entry name" value="AAA"/>
    <property type="match status" value="1"/>
</dbReference>
<sequence length="327" mass="36037">MSLIATTKVPLQSTNPPASHRVSSLRDYLRSVLLGKEEQVDLVIACLLSRGHLLLDDLPGTGKTTLAKAIAEGIDGRLARVQCTPDLMPADITGFSMFNQKTREFEFHPGPVFADVLLADELNRTTPRTQSALLEAMAERQVTIDGKPQPLLPTFFVIATQNPIDSHGAYPLPEAQLDRFAIKLRIGYPDRDSQRKILRREILVSERDQVTETTTTSSSLSLSDLQCLQREVQAVSVHPRVADYLLDLVEASRQDGAVELGVSPRGMMQWQAISQAWATLKGRDFVTPTDVADVAHSVLSVRLLTRGESVDAVIDRIMSSVPSPEYQ</sequence>
<dbReference type="Gene3D" id="1.10.8.80">
    <property type="entry name" value="Magnesium chelatase subunit I, C-Terminal domain"/>
    <property type="match status" value="1"/>
</dbReference>